<dbReference type="PROSITE" id="PS51292">
    <property type="entry name" value="ZF_RING_CH"/>
    <property type="match status" value="1"/>
</dbReference>
<keyword evidence="4" id="KW-0479">Metal-binding</keyword>
<dbReference type="Pfam" id="PF12906">
    <property type="entry name" value="RINGv"/>
    <property type="match status" value="1"/>
</dbReference>
<keyword evidence="12" id="KW-1185">Reference proteome</keyword>
<keyword evidence="9" id="KW-0472">Membrane</keyword>
<keyword evidence="7" id="KW-0862">Zinc</keyword>
<feature type="region of interest" description="Disordered" evidence="10">
    <location>
        <begin position="151"/>
        <end position="198"/>
    </location>
</feature>
<dbReference type="PANTHER" id="PTHR46065:SF3">
    <property type="entry name" value="FI20425P1"/>
    <property type="match status" value="1"/>
</dbReference>
<proteinExistence type="predicted"/>
<evidence type="ECO:0000256" key="1">
    <source>
        <dbReference type="ARBA" id="ARBA00004141"/>
    </source>
</evidence>
<organism evidence="12 13">
    <name type="scientific">Ditylenchus dipsaci</name>
    <dbReference type="NCBI Taxonomy" id="166011"/>
    <lineage>
        <taxon>Eukaryota</taxon>
        <taxon>Metazoa</taxon>
        <taxon>Ecdysozoa</taxon>
        <taxon>Nematoda</taxon>
        <taxon>Chromadorea</taxon>
        <taxon>Rhabditida</taxon>
        <taxon>Tylenchina</taxon>
        <taxon>Tylenchomorpha</taxon>
        <taxon>Sphaerularioidea</taxon>
        <taxon>Anguinidae</taxon>
        <taxon>Anguininae</taxon>
        <taxon>Ditylenchus</taxon>
    </lineage>
</organism>
<dbReference type="InterPro" id="IPR011016">
    <property type="entry name" value="Znf_RING-CH"/>
</dbReference>
<dbReference type="SUPFAM" id="SSF57850">
    <property type="entry name" value="RING/U-box"/>
    <property type="match status" value="1"/>
</dbReference>
<dbReference type="GO" id="GO:0016567">
    <property type="term" value="P:protein ubiquitination"/>
    <property type="evidence" value="ECO:0007669"/>
    <property type="project" value="TreeGrafter"/>
</dbReference>
<evidence type="ECO:0000256" key="10">
    <source>
        <dbReference type="SAM" id="MobiDB-lite"/>
    </source>
</evidence>
<dbReference type="WBParaSite" id="jg6063">
    <property type="protein sequence ID" value="jg6063"/>
    <property type="gene ID" value="jg6063"/>
</dbReference>
<evidence type="ECO:0000256" key="8">
    <source>
        <dbReference type="ARBA" id="ARBA00022989"/>
    </source>
</evidence>
<dbReference type="InterPro" id="IPR013083">
    <property type="entry name" value="Znf_RING/FYVE/PHD"/>
</dbReference>
<accession>A0A915EGD9</accession>
<keyword evidence="3" id="KW-0812">Transmembrane</keyword>
<evidence type="ECO:0000313" key="12">
    <source>
        <dbReference type="Proteomes" id="UP000887574"/>
    </source>
</evidence>
<evidence type="ECO:0000256" key="3">
    <source>
        <dbReference type="ARBA" id="ARBA00022692"/>
    </source>
</evidence>
<dbReference type="GO" id="GO:0008270">
    <property type="term" value="F:zinc ion binding"/>
    <property type="evidence" value="ECO:0007669"/>
    <property type="project" value="UniProtKB-KW"/>
</dbReference>
<sequence length="198" mass="22640">MAELDKVLVETEVNESKFMCKICYDEVDKNDVEESEWISPCVCGGSMKWVHKSCILLWMQSAASNNRTMCGLCRHNYRWHRRIKPVSEWSIPAFDLTLWQITGIFFDAVFTVNFFENLLDMPKALFNSSIKPVPVRGRFRNSKIYSTDEDSSAFSGIKEGNESSVTMQDAVDSDKKGGKRKFSILDTPTPSKRIKSID</sequence>
<evidence type="ECO:0000256" key="7">
    <source>
        <dbReference type="ARBA" id="ARBA00022833"/>
    </source>
</evidence>
<evidence type="ECO:0000259" key="11">
    <source>
        <dbReference type="PROSITE" id="PS51292"/>
    </source>
</evidence>
<dbReference type="Proteomes" id="UP000887574">
    <property type="component" value="Unplaced"/>
</dbReference>
<dbReference type="GO" id="GO:0016020">
    <property type="term" value="C:membrane"/>
    <property type="evidence" value="ECO:0007669"/>
    <property type="project" value="UniProtKB-SubCell"/>
</dbReference>
<dbReference type="GO" id="GO:0004842">
    <property type="term" value="F:ubiquitin-protein transferase activity"/>
    <property type="evidence" value="ECO:0007669"/>
    <property type="project" value="TreeGrafter"/>
</dbReference>
<evidence type="ECO:0000256" key="5">
    <source>
        <dbReference type="ARBA" id="ARBA00022771"/>
    </source>
</evidence>
<evidence type="ECO:0000256" key="9">
    <source>
        <dbReference type="ARBA" id="ARBA00023136"/>
    </source>
</evidence>
<evidence type="ECO:0000256" key="6">
    <source>
        <dbReference type="ARBA" id="ARBA00022786"/>
    </source>
</evidence>
<protein>
    <submittedName>
        <fullName evidence="13">RING-CH-type domain-containing protein</fullName>
    </submittedName>
</protein>
<evidence type="ECO:0000256" key="4">
    <source>
        <dbReference type="ARBA" id="ARBA00022723"/>
    </source>
</evidence>
<dbReference type="AlphaFoldDB" id="A0A915EGD9"/>
<dbReference type="SMART" id="SM00744">
    <property type="entry name" value="RINGv"/>
    <property type="match status" value="1"/>
</dbReference>
<feature type="domain" description="RING-CH-type" evidence="11">
    <location>
        <begin position="12"/>
        <end position="80"/>
    </location>
</feature>
<dbReference type="PANTHER" id="PTHR46065">
    <property type="entry name" value="E3 UBIQUITIN-PROTEIN LIGASE MARCH 2/3 FAMILY MEMBER"/>
    <property type="match status" value="1"/>
</dbReference>
<reference evidence="13" key="1">
    <citation type="submission" date="2022-11" db="UniProtKB">
        <authorList>
            <consortium name="WormBaseParasite"/>
        </authorList>
    </citation>
    <scope>IDENTIFICATION</scope>
</reference>
<evidence type="ECO:0000313" key="13">
    <source>
        <dbReference type="WBParaSite" id="jg6063"/>
    </source>
</evidence>
<dbReference type="Gene3D" id="3.30.40.10">
    <property type="entry name" value="Zinc/RING finger domain, C3HC4 (zinc finger)"/>
    <property type="match status" value="1"/>
</dbReference>
<keyword evidence="5" id="KW-0863">Zinc-finger</keyword>
<comment type="subcellular location">
    <subcellularLocation>
        <location evidence="1">Membrane</location>
        <topology evidence="1">Multi-pass membrane protein</topology>
    </subcellularLocation>
</comment>
<name>A0A915EGD9_9BILA</name>
<keyword evidence="8" id="KW-1133">Transmembrane helix</keyword>
<keyword evidence="2" id="KW-0808">Transferase</keyword>
<keyword evidence="6" id="KW-0833">Ubl conjugation pathway</keyword>
<dbReference type="CDD" id="cd16495">
    <property type="entry name" value="RING_CH-C4HC3_MARCH"/>
    <property type="match status" value="1"/>
</dbReference>
<evidence type="ECO:0000256" key="2">
    <source>
        <dbReference type="ARBA" id="ARBA00022679"/>
    </source>
</evidence>